<name>A0ABY5XZA7_9BACT</name>
<dbReference type="InterPro" id="IPR029060">
    <property type="entry name" value="PIN-like_dom_sf"/>
</dbReference>
<keyword evidence="13" id="KW-0378">Hydrolase</keyword>
<evidence type="ECO:0000256" key="1">
    <source>
        <dbReference type="ARBA" id="ARBA00007705"/>
    </source>
</evidence>
<feature type="domain" description="DNA-directed DNA polymerase family A palm" evidence="16">
    <location>
        <begin position="688"/>
        <end position="894"/>
    </location>
</feature>
<evidence type="ECO:0000256" key="7">
    <source>
        <dbReference type="ARBA" id="ARBA00022763"/>
    </source>
</evidence>
<dbReference type="InterPro" id="IPR008918">
    <property type="entry name" value="HhH2"/>
</dbReference>
<keyword evidence="7 13" id="KW-0227">DNA damage</keyword>
<dbReference type="CDD" id="cd09898">
    <property type="entry name" value="H3TH_53EXO"/>
    <property type="match status" value="1"/>
</dbReference>
<dbReference type="NCBIfam" id="NF004397">
    <property type="entry name" value="PRK05755.1"/>
    <property type="match status" value="1"/>
</dbReference>
<evidence type="ECO:0000256" key="5">
    <source>
        <dbReference type="ARBA" id="ARBA00022695"/>
    </source>
</evidence>
<dbReference type="InterPro" id="IPR018320">
    <property type="entry name" value="DNA_polymerase_1"/>
</dbReference>
<dbReference type="PRINTS" id="PR00868">
    <property type="entry name" value="DNAPOLI"/>
</dbReference>
<comment type="function">
    <text evidence="13">In addition to polymerase activity, this DNA polymerase exhibits 5'-3' exonuclease activity.</text>
</comment>
<dbReference type="SUPFAM" id="SSF47807">
    <property type="entry name" value="5' to 3' exonuclease, C-terminal subdomain"/>
    <property type="match status" value="1"/>
</dbReference>
<dbReference type="NCBIfam" id="TIGR00593">
    <property type="entry name" value="pola"/>
    <property type="match status" value="1"/>
</dbReference>
<dbReference type="Pfam" id="PF00476">
    <property type="entry name" value="DNA_pol_A"/>
    <property type="match status" value="1"/>
</dbReference>
<feature type="domain" description="5'-3' exonuclease" evidence="15">
    <location>
        <begin position="12"/>
        <end position="266"/>
    </location>
</feature>
<dbReference type="RefSeq" id="WP_334314788.1">
    <property type="nucleotide sequence ID" value="NZ_CP065938.1"/>
</dbReference>
<evidence type="ECO:0000256" key="9">
    <source>
        <dbReference type="ARBA" id="ARBA00023125"/>
    </source>
</evidence>
<dbReference type="CDD" id="cd08637">
    <property type="entry name" value="DNA_pol_A_pol_I_C"/>
    <property type="match status" value="1"/>
</dbReference>
<dbReference type="InterPro" id="IPR020046">
    <property type="entry name" value="5-3_exonucl_a-hlix_arch_N"/>
</dbReference>
<dbReference type="InterPro" id="IPR002421">
    <property type="entry name" value="5-3_exonuclease"/>
</dbReference>
<reference evidence="17" key="1">
    <citation type="submission" date="2020-12" db="EMBL/GenBank/DDBJ databases">
        <title>Taurinivorans muris gen. nov., sp. nov., fundamental and realized metabolic niche of a ubiquitous sulfidogenic bacterium in the murine intestine.</title>
        <authorList>
            <person name="Ye H."/>
            <person name="Hanson B.T."/>
            <person name="Loy A."/>
        </authorList>
    </citation>
    <scope>NUCLEOTIDE SEQUENCE</scope>
    <source>
        <strain evidence="17">LT0009</strain>
    </source>
</reference>
<dbReference type="Gene3D" id="3.30.420.10">
    <property type="entry name" value="Ribonuclease H-like superfamily/Ribonuclease H"/>
    <property type="match status" value="1"/>
</dbReference>
<dbReference type="SMART" id="SM00279">
    <property type="entry name" value="HhH2"/>
    <property type="match status" value="1"/>
</dbReference>
<evidence type="ECO:0000256" key="3">
    <source>
        <dbReference type="ARBA" id="ARBA00020311"/>
    </source>
</evidence>
<dbReference type="Pfam" id="PF02739">
    <property type="entry name" value="5_3_exonuc_N"/>
    <property type="match status" value="1"/>
</dbReference>
<comment type="catalytic activity">
    <reaction evidence="11 13">
        <text>DNA(n) + a 2'-deoxyribonucleoside 5'-triphosphate = DNA(n+1) + diphosphate</text>
        <dbReference type="Rhea" id="RHEA:22508"/>
        <dbReference type="Rhea" id="RHEA-COMP:17339"/>
        <dbReference type="Rhea" id="RHEA-COMP:17340"/>
        <dbReference type="ChEBI" id="CHEBI:33019"/>
        <dbReference type="ChEBI" id="CHEBI:61560"/>
        <dbReference type="ChEBI" id="CHEBI:173112"/>
        <dbReference type="EC" id="2.7.7.7"/>
    </reaction>
</comment>
<keyword evidence="6 13" id="KW-0235">DNA replication</keyword>
<keyword evidence="9 13" id="KW-0238">DNA-binding</keyword>
<dbReference type="InterPro" id="IPR036279">
    <property type="entry name" value="5-3_exonuclease_C_sf"/>
</dbReference>
<sequence length="934" mass="105460">MALREKLGFKEEPLYVMDGNAFIFRGFFANQRMARSDSFPTGSIHIVGKTVFKILREEKPQYFLFVLDGQGKHFRHELYAEYKANRPPAPEELKQQFEPVKTMLKRLGIHVAVSEEAEADDYIASLAKKYSAERPVVIIGMDKDLKQCLNENVVMWDPASKEEKIVTMRSFMDETGLMPEQWADVQALIGDSSDNIPGIKGIGEKTAIKLFQDFPSLENIKENFGRLPAPIKKKLDGNLEAMFLYRKLTTLNTSCCSFDLQEMRIRPADEREVLGFFKEYELSSLTKDFEGLAKKHVIAVAENSTLQGSLFSLDEKEGNGGRDAAEKPLPKPKRVEKGSLPSAKNKCLAFIPGTARQTQPGNEHFYFALCPVPASLQAMKNSEKKEKARKAKQEQSSLFSLLGEEKASVSSEVFALPYAERSDYWYAGEFSDLIPLLQEAELIVSCDVKALFHSYPLLWEHFADKNTLFDLSVSAWLLSPDEKNYTWLSLANRHAAEHGLSMENPATVALSMFEYDVRQMEGRSLLSLMAELEMPLVSVLFAMEKAGIQVNVGALFEFLEEVRDELDVLTDKIYEAAGTTFNIRSGKQLSDILFKKLDLPMAKSTKGGQASSSQDVLEKLAGTHPVIEALQEFRKLEKLRSTYLEPLPKMTGADSRIHTSFNQTGTGTGRLSSSNPNLQNIPVRGELGRRMRRCFVAREGHLLVSADYSQVELRVLAHCSGDMTLRTAFLNNEDIHARTAALLYDIPLENVTQDMRRHAKTINFGLLYGMGQRKLSQDLHIGMQEAKRFMEVYFERFQTIKEFYEKVENFAREHAYVVTIAGRQRSLPDIMSNNHQARAMAERQSINTLIQGSAADIIKLAMLAVHRDKQLKEWNARLLLQIHDELILEVPEEHAERAGKCVAEIMMNIAPLGKRLSVPLLVEYGVGKNWGQAH</sequence>
<feature type="compositionally biased region" description="Basic and acidic residues" evidence="14">
    <location>
        <begin position="313"/>
        <end position="337"/>
    </location>
</feature>
<dbReference type="InterPro" id="IPR036397">
    <property type="entry name" value="RNaseH_sf"/>
</dbReference>
<dbReference type="SUPFAM" id="SSF56672">
    <property type="entry name" value="DNA/RNA polymerases"/>
    <property type="match status" value="1"/>
</dbReference>
<keyword evidence="10 13" id="KW-0234">DNA repair</keyword>
<dbReference type="Gene3D" id="3.30.70.370">
    <property type="match status" value="1"/>
</dbReference>
<proteinExistence type="inferred from homology"/>
<dbReference type="Proteomes" id="UP001058120">
    <property type="component" value="Chromosome"/>
</dbReference>
<keyword evidence="8 13" id="KW-0239">DNA-directed DNA polymerase</keyword>
<evidence type="ECO:0000259" key="15">
    <source>
        <dbReference type="SMART" id="SM00475"/>
    </source>
</evidence>
<dbReference type="GO" id="GO:0003887">
    <property type="term" value="F:DNA-directed DNA polymerase activity"/>
    <property type="evidence" value="ECO:0007669"/>
    <property type="project" value="UniProtKB-EC"/>
</dbReference>
<organism evidence="17 18">
    <name type="scientific">Taurinivorans muris</name>
    <dbReference type="NCBI Taxonomy" id="2787751"/>
    <lineage>
        <taxon>Bacteria</taxon>
        <taxon>Pseudomonadati</taxon>
        <taxon>Thermodesulfobacteriota</taxon>
        <taxon>Desulfovibrionia</taxon>
        <taxon>Desulfovibrionales</taxon>
        <taxon>Desulfovibrionaceae</taxon>
        <taxon>Taurinivorans</taxon>
    </lineage>
</organism>
<dbReference type="EC" id="2.7.7.7" evidence="2 12"/>
<dbReference type="EMBL" id="CP065938">
    <property type="protein sequence ID" value="UWX05220.1"/>
    <property type="molecule type" value="Genomic_DNA"/>
</dbReference>
<protein>
    <recommendedName>
        <fullName evidence="3 12">DNA polymerase I</fullName>
        <ecNumber evidence="2 12">2.7.7.7</ecNumber>
    </recommendedName>
</protein>
<evidence type="ECO:0000256" key="6">
    <source>
        <dbReference type="ARBA" id="ARBA00022705"/>
    </source>
</evidence>
<evidence type="ECO:0000256" key="10">
    <source>
        <dbReference type="ARBA" id="ARBA00023204"/>
    </source>
</evidence>
<dbReference type="InterPro" id="IPR002298">
    <property type="entry name" value="DNA_polymerase_A"/>
</dbReference>
<dbReference type="Gene3D" id="1.10.150.20">
    <property type="entry name" value="5' to 3' exonuclease, C-terminal subdomain"/>
    <property type="match status" value="2"/>
</dbReference>
<dbReference type="SUPFAM" id="SSF88723">
    <property type="entry name" value="PIN domain-like"/>
    <property type="match status" value="1"/>
</dbReference>
<evidence type="ECO:0000256" key="11">
    <source>
        <dbReference type="ARBA" id="ARBA00049244"/>
    </source>
</evidence>
<feature type="region of interest" description="Disordered" evidence="14">
    <location>
        <begin position="312"/>
        <end position="339"/>
    </location>
</feature>
<evidence type="ECO:0000256" key="2">
    <source>
        <dbReference type="ARBA" id="ARBA00012417"/>
    </source>
</evidence>
<dbReference type="InterPro" id="IPR001098">
    <property type="entry name" value="DNA-dir_DNA_pol_A_palm_dom"/>
</dbReference>
<evidence type="ECO:0000256" key="8">
    <source>
        <dbReference type="ARBA" id="ARBA00022932"/>
    </source>
</evidence>
<dbReference type="PROSITE" id="PS00447">
    <property type="entry name" value="DNA_POLYMERASE_A"/>
    <property type="match status" value="1"/>
</dbReference>
<gene>
    <name evidence="13 17" type="primary">polA</name>
    <name evidence="17" type="ORF">JBF11_07100</name>
</gene>
<dbReference type="PANTHER" id="PTHR10133">
    <property type="entry name" value="DNA POLYMERASE I"/>
    <property type="match status" value="1"/>
</dbReference>
<accession>A0ABY5XZA7</accession>
<evidence type="ECO:0000256" key="12">
    <source>
        <dbReference type="NCBIfam" id="TIGR00593"/>
    </source>
</evidence>
<evidence type="ECO:0000313" key="17">
    <source>
        <dbReference type="EMBL" id="UWX05220.1"/>
    </source>
</evidence>
<dbReference type="PANTHER" id="PTHR10133:SF27">
    <property type="entry name" value="DNA POLYMERASE NU"/>
    <property type="match status" value="1"/>
</dbReference>
<dbReference type="InterPro" id="IPR020045">
    <property type="entry name" value="DNA_polI_H3TH"/>
</dbReference>
<keyword evidence="13" id="KW-0540">Nuclease</keyword>
<keyword evidence="5 13" id="KW-0548">Nucleotidyltransferase</keyword>
<dbReference type="InterPro" id="IPR019760">
    <property type="entry name" value="DNA-dir_DNA_pol_A_CS"/>
</dbReference>
<dbReference type="SMART" id="SM00475">
    <property type="entry name" value="53EXOc"/>
    <property type="match status" value="1"/>
</dbReference>
<dbReference type="Pfam" id="PF01367">
    <property type="entry name" value="5_3_exonuc"/>
    <property type="match status" value="1"/>
</dbReference>
<dbReference type="SMART" id="SM00482">
    <property type="entry name" value="POLAc"/>
    <property type="match status" value="1"/>
</dbReference>
<evidence type="ECO:0000256" key="14">
    <source>
        <dbReference type="SAM" id="MobiDB-lite"/>
    </source>
</evidence>
<dbReference type="Gene3D" id="3.40.50.1010">
    <property type="entry name" value="5'-nuclease"/>
    <property type="match status" value="1"/>
</dbReference>
<dbReference type="CDD" id="cd09859">
    <property type="entry name" value="PIN_53EXO"/>
    <property type="match status" value="1"/>
</dbReference>
<keyword evidence="18" id="KW-1185">Reference proteome</keyword>
<evidence type="ECO:0000256" key="13">
    <source>
        <dbReference type="RuleBase" id="RU004460"/>
    </source>
</evidence>
<evidence type="ECO:0000256" key="4">
    <source>
        <dbReference type="ARBA" id="ARBA00022679"/>
    </source>
</evidence>
<comment type="similarity">
    <text evidence="1 13">Belongs to the DNA polymerase type-A family.</text>
</comment>
<keyword evidence="13" id="KW-0269">Exonuclease</keyword>
<evidence type="ECO:0000313" key="18">
    <source>
        <dbReference type="Proteomes" id="UP001058120"/>
    </source>
</evidence>
<keyword evidence="4 13" id="KW-0808">Transferase</keyword>
<dbReference type="InterPro" id="IPR043502">
    <property type="entry name" value="DNA/RNA_pol_sf"/>
</dbReference>
<dbReference type="Gene3D" id="1.20.1060.10">
    <property type="entry name" value="Taq DNA Polymerase, Chain T, domain 4"/>
    <property type="match status" value="1"/>
</dbReference>
<evidence type="ECO:0000259" key="16">
    <source>
        <dbReference type="SMART" id="SM00482"/>
    </source>
</evidence>